<gene>
    <name evidence="2" type="ORF">NH26_22020</name>
</gene>
<evidence type="ECO:0000313" key="3">
    <source>
        <dbReference type="Proteomes" id="UP000179797"/>
    </source>
</evidence>
<dbReference type="InterPro" id="IPR035986">
    <property type="entry name" value="PKD_dom_sf"/>
</dbReference>
<dbReference type="EMBL" id="JRYR02000002">
    <property type="protein sequence ID" value="OHX64281.1"/>
    <property type="molecule type" value="Genomic_DNA"/>
</dbReference>
<proteinExistence type="predicted"/>
<feature type="chain" id="PRO_5010167663" description="PKD domain-containing protein" evidence="1">
    <location>
        <begin position="20"/>
        <end position="902"/>
    </location>
</feature>
<evidence type="ECO:0008006" key="4">
    <source>
        <dbReference type="Google" id="ProtNLM"/>
    </source>
</evidence>
<dbReference type="SUPFAM" id="SSF49299">
    <property type="entry name" value="PKD domain"/>
    <property type="match status" value="1"/>
</dbReference>
<evidence type="ECO:0000313" key="2">
    <source>
        <dbReference type="EMBL" id="OHX64281.1"/>
    </source>
</evidence>
<reference evidence="2 3" key="1">
    <citation type="journal article" date="2012" name="Int. J. Syst. Evol. Microbiol.">
        <title>Flammeovirga pacifica sp. nov., isolated from deep-sea sediment.</title>
        <authorList>
            <person name="Xu H."/>
            <person name="Fu Y."/>
            <person name="Yang N."/>
            <person name="Ding Z."/>
            <person name="Lai Q."/>
            <person name="Zeng R."/>
        </authorList>
    </citation>
    <scope>NUCLEOTIDE SEQUENCE [LARGE SCALE GENOMIC DNA]</scope>
    <source>
        <strain evidence="3">DSM 24597 / LMG 26175 / WPAGA1</strain>
    </source>
</reference>
<keyword evidence="3" id="KW-1185">Reference proteome</keyword>
<dbReference type="Proteomes" id="UP000179797">
    <property type="component" value="Unassembled WGS sequence"/>
</dbReference>
<protein>
    <recommendedName>
        <fullName evidence="4">PKD domain-containing protein</fullName>
    </recommendedName>
</protein>
<evidence type="ECO:0000256" key="1">
    <source>
        <dbReference type="SAM" id="SignalP"/>
    </source>
</evidence>
<name>A0A1S1YTC1_FLAPC</name>
<feature type="signal peptide" evidence="1">
    <location>
        <begin position="1"/>
        <end position="19"/>
    </location>
</feature>
<sequence>MKLFKLPLLILLSLLVALASCTKDDQENVENEIPELTPVYEVYHNGERILEMNLEDILNPSDQDNWEKIELVYGDSLTFKDVTTVGEPTGRTWNFNGSETTTSTEKEVIVVYTEEGTHTAGDVTFVREGSDFPDASITSEIPLNIQVSVPEMKAAFKVMKGDEVILTITEEDEIEEDDSKWTSIQLNKGEVLTFIDLSKEGMPTERTWSLNGVDLDDATVEEAAAVYATVGEFKAGMLKLMRSDTDYPDASLEITIPLHVEVIIPELKAGIHVFKGDDLDTPIYEIIAGEDGKASTFTIENGEKLTYKVTSNDETVTYTWSINNGSDLTSNDKTFPVVYATDGEFESQSLTLKRDGQDDETVLIPLTIKVVTSPEITPIVKVYLNDKMDAPVYEYTDEATAASIMIEKGDKLTFKETSTGEVSERTWSVDNGEESSSDVASFEVNFNTVGEFTSHSLELKRMDHVDYVDAEVTIQLPLTVKVIETPDLALGISVYKNDDMDAAVYEVFAGNTPSAQTIEIKNGDKLTFVDRSNGAANARLWTLNNGTEVTSSEESYQVKYSTDGEFTGAMLKLTRSGHVDYEDAEETFDIPLTVKVSTDIVEISKEGGISVEKTVTEKVISFSVEEELADIADADVAKSAFTVMIENQESGLAATSFDVASVVINSSDRKIVELRLTEEIYNSDVITVEYKGAEDFALVTAEGARLANFNAEEATTYNRGNILQDEYTGFEVEKTQNLPYAEGWYNQQQVTTWNRTDENVNTGNYSIKFYAENKDILHDQRDRVQTVGTIQPISDKINKGDKIRVSFYIYVPTSNTIQEGLSIIFISPQLNSTKISLENVPRDQWYQINTDIEMSDDVTNADPNKPSFGIFINKNNVTGVSDTDPIEFFVDDVKIEHYEVRP</sequence>
<dbReference type="OrthoDB" id="972749at2"/>
<dbReference type="PROSITE" id="PS51257">
    <property type="entry name" value="PROKAR_LIPOPROTEIN"/>
    <property type="match status" value="1"/>
</dbReference>
<keyword evidence="1" id="KW-0732">Signal</keyword>
<organism evidence="2 3">
    <name type="scientific">Flammeovirga pacifica</name>
    <dbReference type="NCBI Taxonomy" id="915059"/>
    <lineage>
        <taxon>Bacteria</taxon>
        <taxon>Pseudomonadati</taxon>
        <taxon>Bacteroidota</taxon>
        <taxon>Cytophagia</taxon>
        <taxon>Cytophagales</taxon>
        <taxon>Flammeovirgaceae</taxon>
        <taxon>Flammeovirga</taxon>
    </lineage>
</organism>
<dbReference type="AlphaFoldDB" id="A0A1S1YTC1"/>
<comment type="caution">
    <text evidence="2">The sequence shown here is derived from an EMBL/GenBank/DDBJ whole genome shotgun (WGS) entry which is preliminary data.</text>
</comment>
<dbReference type="RefSeq" id="WP_044220802.1">
    <property type="nucleotide sequence ID" value="NZ_JRYR02000002.1"/>
</dbReference>
<accession>A0A1S1YTC1</accession>